<dbReference type="EMBL" id="CP025611">
    <property type="protein sequence ID" value="AUN31241.1"/>
    <property type="molecule type" value="Genomic_DNA"/>
</dbReference>
<protein>
    <submittedName>
        <fullName evidence="1">Uncharacterized protein</fullName>
    </submittedName>
</protein>
<dbReference type="AlphaFoldDB" id="A0A2K9NDM0"/>
<evidence type="ECO:0000313" key="1">
    <source>
        <dbReference type="EMBL" id="AUN31241.1"/>
    </source>
</evidence>
<dbReference type="KEGG" id="ncb:C0V82_14115"/>
<organism evidence="1 2">
    <name type="scientific">Niveispirillum cyanobacteriorum</name>
    <dbReference type="NCBI Taxonomy" id="1612173"/>
    <lineage>
        <taxon>Bacteria</taxon>
        <taxon>Pseudomonadati</taxon>
        <taxon>Pseudomonadota</taxon>
        <taxon>Alphaproteobacteria</taxon>
        <taxon>Rhodospirillales</taxon>
        <taxon>Azospirillaceae</taxon>
        <taxon>Niveispirillum</taxon>
    </lineage>
</organism>
<dbReference type="Proteomes" id="UP000234752">
    <property type="component" value="Chromosome eg_1"/>
</dbReference>
<evidence type="ECO:0000313" key="2">
    <source>
        <dbReference type="Proteomes" id="UP000234752"/>
    </source>
</evidence>
<sequence length="220" mass="23845">MSRELLQSLITDMVRDSADLLSAEAKDRALDLAVQQYGKDRPASVVTDVTADGGHELDYPAGFDALTCSVQGIEYPLGQMPPSRLTADQWMDYETPSGHVILAGVSFAAGEPVRVTWRQPCQADDIPVRDLEAVAAYAAAVLLDQLAAAKSGDNDLMLTADSVRSGSKGRDYAERAATQRRRYHDLLGIDTKRVEGTSAMVQVASAASDGKTRFWNRRPT</sequence>
<gene>
    <name evidence="1" type="ORF">C0V82_14115</name>
</gene>
<accession>A0A2K9NDM0</accession>
<dbReference type="OrthoDB" id="5405612at2"/>
<dbReference type="RefSeq" id="WP_102112848.1">
    <property type="nucleotide sequence ID" value="NZ_BMGN01000005.1"/>
</dbReference>
<name>A0A2K9NDM0_9PROT</name>
<keyword evidence="2" id="KW-1185">Reference proteome</keyword>
<reference evidence="1 2" key="1">
    <citation type="submission" date="2017-12" db="EMBL/GenBank/DDBJ databases">
        <title>Genomes of bacteria within cyanobacterial aggregates.</title>
        <authorList>
            <person name="Cai H."/>
        </authorList>
    </citation>
    <scope>NUCLEOTIDE SEQUENCE [LARGE SCALE GENOMIC DNA]</scope>
    <source>
        <strain evidence="1 2">TH16</strain>
    </source>
</reference>
<proteinExistence type="predicted"/>